<evidence type="ECO:0000313" key="1">
    <source>
        <dbReference type="EMBL" id="KAH7834019.1"/>
    </source>
</evidence>
<name>A0ACB7X004_9ERIC</name>
<organism evidence="1 2">
    <name type="scientific">Vaccinium darrowii</name>
    <dbReference type="NCBI Taxonomy" id="229202"/>
    <lineage>
        <taxon>Eukaryota</taxon>
        <taxon>Viridiplantae</taxon>
        <taxon>Streptophyta</taxon>
        <taxon>Embryophyta</taxon>
        <taxon>Tracheophyta</taxon>
        <taxon>Spermatophyta</taxon>
        <taxon>Magnoliopsida</taxon>
        <taxon>eudicotyledons</taxon>
        <taxon>Gunneridae</taxon>
        <taxon>Pentapetalae</taxon>
        <taxon>asterids</taxon>
        <taxon>Ericales</taxon>
        <taxon>Ericaceae</taxon>
        <taxon>Vaccinioideae</taxon>
        <taxon>Vaccinieae</taxon>
        <taxon>Vaccinium</taxon>
    </lineage>
</organism>
<dbReference type="Proteomes" id="UP000828048">
    <property type="component" value="Chromosome 2"/>
</dbReference>
<sequence length="528" mass="59430">MWSVGVVLCSVVGLTTILLTVWVQKWKNPRCSNGGVLPPGSMGFPLIGETIQLLIPSRSLDLHPFIKNRVQRYGPIFRTSVVGRPIVMSTDPKFNHYIITEEGKSVELWYLDTFSKMLPIFGVGSIQKYIRNITLNHFGVESIRERLLPEVEQMIQKTLRSWSIQQSVELKHATSSMLFDFTLKQMFGYDSENSSEKLSDKFANFVHGLMSLPLNIPGTTYHKCLKDRKEVLSLMRGIVKERLAFPDKRRGDFLDHAIQDMKTEDFLTEDFIVQLMFGILFGTFEPISAVLVLTLTLLSDHPLIVEELTAEHEAILRNRQNPDSALSWNEYKSMTCLNVINEVLRLGNVAPGLLRRVTKDIKFNGYTVPAGWDIVLVNPALHLNPNTFKDPAAFNPSRWKDLDSYTTSKNFMPFGGGIRQCAGADYSRAFVATFLHVLVSKFRWTKIKGGNIVRKPILDFEASQSTPLLPCVDSTLPRRYLPSPSVGSTFGKKFLKESSSGQNTVNVVVVRFLGVGSQQSLDEDFAAA</sequence>
<keyword evidence="2" id="KW-1185">Reference proteome</keyword>
<dbReference type="EMBL" id="CM037152">
    <property type="protein sequence ID" value="KAH7834019.1"/>
    <property type="molecule type" value="Genomic_DNA"/>
</dbReference>
<protein>
    <submittedName>
        <fullName evidence="1">Uncharacterized protein</fullName>
    </submittedName>
</protein>
<proteinExistence type="predicted"/>
<reference evidence="1 2" key="1">
    <citation type="journal article" date="2021" name="Hortic Res">
        <title>High-quality reference genome and annotation aids understanding of berry development for evergreen blueberry (Vaccinium darrowii).</title>
        <authorList>
            <person name="Yu J."/>
            <person name="Hulse-Kemp A.M."/>
            <person name="Babiker E."/>
            <person name="Staton M."/>
        </authorList>
    </citation>
    <scope>NUCLEOTIDE SEQUENCE [LARGE SCALE GENOMIC DNA]</scope>
    <source>
        <strain evidence="2">cv. NJ 8807/NJ 8810</strain>
        <tissue evidence="1">Young leaf</tissue>
    </source>
</reference>
<comment type="caution">
    <text evidence="1">The sequence shown here is derived from an EMBL/GenBank/DDBJ whole genome shotgun (WGS) entry which is preliminary data.</text>
</comment>
<evidence type="ECO:0000313" key="2">
    <source>
        <dbReference type="Proteomes" id="UP000828048"/>
    </source>
</evidence>
<accession>A0ACB7X004</accession>
<gene>
    <name evidence="1" type="ORF">Vadar_011968</name>
</gene>